<evidence type="ECO:0000259" key="8">
    <source>
        <dbReference type="PROSITE" id="PS51900"/>
    </source>
</evidence>
<accession>A0A1R3V8T9</accession>
<keyword evidence="2" id="KW-0229">DNA integration</keyword>
<evidence type="ECO:0000256" key="1">
    <source>
        <dbReference type="ARBA" id="ARBA00008857"/>
    </source>
</evidence>
<dbReference type="InterPro" id="IPR025166">
    <property type="entry name" value="Integrase_DNA_bind_dom"/>
</dbReference>
<dbReference type="PROSITE" id="PS51900">
    <property type="entry name" value="CB"/>
    <property type="match status" value="1"/>
</dbReference>
<dbReference type="InterPro" id="IPR013762">
    <property type="entry name" value="Integrase-like_cat_sf"/>
</dbReference>
<dbReference type="RefSeq" id="WP_077379284.1">
    <property type="nucleotide sequence ID" value="NZ_FTPD01000020.1"/>
</dbReference>
<comment type="similarity">
    <text evidence="1">Belongs to the 'phage' integrase family.</text>
</comment>
<evidence type="ECO:0000313" key="9">
    <source>
        <dbReference type="EMBL" id="SIT56244.1"/>
    </source>
</evidence>
<dbReference type="InterPro" id="IPR002104">
    <property type="entry name" value="Integrase_catalytic"/>
</dbReference>
<dbReference type="Proteomes" id="UP000188388">
    <property type="component" value="Unassembled WGS sequence"/>
</dbReference>
<evidence type="ECO:0000256" key="4">
    <source>
        <dbReference type="ARBA" id="ARBA00023172"/>
    </source>
</evidence>
<feature type="domain" description="Tyr recombinase" evidence="7">
    <location>
        <begin position="231"/>
        <end position="421"/>
    </location>
</feature>
<reference evidence="10" key="1">
    <citation type="submission" date="2017-01" db="EMBL/GenBank/DDBJ databases">
        <authorList>
            <person name="Brunel B."/>
        </authorList>
    </citation>
    <scope>NUCLEOTIDE SEQUENCE [LARGE SCALE GENOMIC DNA]</scope>
</reference>
<dbReference type="PROSITE" id="PS51898">
    <property type="entry name" value="TYR_RECOMBINASE"/>
    <property type="match status" value="1"/>
</dbReference>
<dbReference type="GO" id="GO:0015074">
    <property type="term" value="P:DNA integration"/>
    <property type="evidence" value="ECO:0007669"/>
    <property type="project" value="UniProtKB-KW"/>
</dbReference>
<dbReference type="Pfam" id="PF13356">
    <property type="entry name" value="Arm-DNA-bind_3"/>
    <property type="match status" value="1"/>
</dbReference>
<dbReference type="CDD" id="cd00801">
    <property type="entry name" value="INT_P4_C"/>
    <property type="match status" value="1"/>
</dbReference>
<dbReference type="GO" id="GO:0006310">
    <property type="term" value="P:DNA recombination"/>
    <property type="evidence" value="ECO:0007669"/>
    <property type="project" value="UniProtKB-KW"/>
</dbReference>
<evidence type="ECO:0000259" key="7">
    <source>
        <dbReference type="PROSITE" id="PS51898"/>
    </source>
</evidence>
<evidence type="ECO:0000256" key="5">
    <source>
        <dbReference type="PROSITE-ProRule" id="PRU01248"/>
    </source>
</evidence>
<gene>
    <name evidence="9" type="ORF">BQ8794_270071</name>
</gene>
<name>A0A1R3V8T9_9HYPH</name>
<evidence type="ECO:0000256" key="6">
    <source>
        <dbReference type="SAM" id="MobiDB-lite"/>
    </source>
</evidence>
<dbReference type="InterPro" id="IPR011010">
    <property type="entry name" value="DNA_brk_join_enz"/>
</dbReference>
<dbReference type="InterPro" id="IPR044068">
    <property type="entry name" value="CB"/>
</dbReference>
<feature type="domain" description="Core-binding (CB)" evidence="8">
    <location>
        <begin position="114"/>
        <end position="201"/>
    </location>
</feature>
<dbReference type="PANTHER" id="PTHR30629:SF2">
    <property type="entry name" value="PROPHAGE INTEGRASE INTS-RELATED"/>
    <property type="match status" value="1"/>
</dbReference>
<dbReference type="AlphaFoldDB" id="A0A1R3V8T9"/>
<dbReference type="EMBL" id="FTPD01000020">
    <property type="protein sequence ID" value="SIT56244.1"/>
    <property type="molecule type" value="Genomic_DNA"/>
</dbReference>
<keyword evidence="10" id="KW-1185">Reference proteome</keyword>
<dbReference type="Gene3D" id="1.10.150.130">
    <property type="match status" value="1"/>
</dbReference>
<dbReference type="PANTHER" id="PTHR30629">
    <property type="entry name" value="PROPHAGE INTEGRASE"/>
    <property type="match status" value="1"/>
</dbReference>
<dbReference type="InterPro" id="IPR038488">
    <property type="entry name" value="Integrase_DNA-bd_sf"/>
</dbReference>
<sequence>MAKALTAASLLKLKADPSKRREIGDGILAGLYFVIQPTGRKSWAVRYRASGIPKKVTLGNSLFGDDGDAAGEELTRIRREAAHILERVRRGEDPGAEKQAAKREVKDEDAANRDKFKTIVERYLKEYASKRRNYPEKARLLGLNLKSEVNAHRAVGLWGEKRIQDITRRDIREHLEKLATTAPIGANRTFAELRKFFNWTVGKDILMASPMTDLQPPSEENDSRNRVLIRRKEVPGSSDNELRWLWQACEAYDGAAGRGPFGPLLQLLILTGQRRTEVSAMTWGEIDMDAAEWVIPAARSKNGEPHVVPLSERALAILRALPRIKGKAGYVFTTDGEHPVSGFSRMKQRIDKLMAESAGEVEIPEWTLHDIRRTVAAGMQRIGVKMEVTEKVLNHKSGSFRGIAGIYQVHDYADEKRAALDAWGRFVIDLVEGKAAQNVVPFQQERA</sequence>
<dbReference type="STRING" id="1631249.BQ8794_270071"/>
<dbReference type="Gene3D" id="1.10.443.10">
    <property type="entry name" value="Intergrase catalytic core"/>
    <property type="match status" value="1"/>
</dbReference>
<dbReference type="Pfam" id="PF00589">
    <property type="entry name" value="Phage_integrase"/>
    <property type="match status" value="1"/>
</dbReference>
<dbReference type="InterPro" id="IPR050808">
    <property type="entry name" value="Phage_Integrase"/>
</dbReference>
<dbReference type="SUPFAM" id="SSF56349">
    <property type="entry name" value="DNA breaking-rejoining enzymes"/>
    <property type="match status" value="1"/>
</dbReference>
<keyword evidence="3 5" id="KW-0238">DNA-binding</keyword>
<feature type="region of interest" description="Disordered" evidence="6">
    <location>
        <begin position="89"/>
        <end position="109"/>
    </location>
</feature>
<organism evidence="9 10">
    <name type="scientific">Mesorhizobium prunaredense</name>
    <dbReference type="NCBI Taxonomy" id="1631249"/>
    <lineage>
        <taxon>Bacteria</taxon>
        <taxon>Pseudomonadati</taxon>
        <taxon>Pseudomonadota</taxon>
        <taxon>Alphaproteobacteria</taxon>
        <taxon>Hyphomicrobiales</taxon>
        <taxon>Phyllobacteriaceae</taxon>
        <taxon>Mesorhizobium</taxon>
    </lineage>
</organism>
<evidence type="ECO:0000256" key="2">
    <source>
        <dbReference type="ARBA" id="ARBA00022908"/>
    </source>
</evidence>
<dbReference type="Gene3D" id="3.30.160.390">
    <property type="entry name" value="Integrase, DNA-binding domain"/>
    <property type="match status" value="1"/>
</dbReference>
<evidence type="ECO:0000256" key="3">
    <source>
        <dbReference type="ARBA" id="ARBA00023125"/>
    </source>
</evidence>
<dbReference type="GO" id="GO:0003677">
    <property type="term" value="F:DNA binding"/>
    <property type="evidence" value="ECO:0007669"/>
    <property type="project" value="UniProtKB-UniRule"/>
</dbReference>
<evidence type="ECO:0000313" key="10">
    <source>
        <dbReference type="Proteomes" id="UP000188388"/>
    </source>
</evidence>
<dbReference type="InterPro" id="IPR010998">
    <property type="entry name" value="Integrase_recombinase_N"/>
</dbReference>
<proteinExistence type="inferred from homology"/>
<keyword evidence="4" id="KW-0233">DNA recombination</keyword>
<protein>
    <submittedName>
        <fullName evidence="9">Integrase</fullName>
    </submittedName>
</protein>